<dbReference type="AlphaFoldDB" id="A0A1H4YWQ8"/>
<dbReference type="OrthoDB" id="3472818at2"/>
<keyword evidence="3" id="KW-0804">Transcription</keyword>
<evidence type="ECO:0000256" key="3">
    <source>
        <dbReference type="ARBA" id="ARBA00023163"/>
    </source>
</evidence>
<evidence type="ECO:0000313" key="4">
    <source>
        <dbReference type="EMBL" id="SED21604.1"/>
    </source>
</evidence>
<proteinExistence type="predicted"/>
<reference evidence="5" key="1">
    <citation type="submission" date="2016-10" db="EMBL/GenBank/DDBJ databases">
        <authorList>
            <person name="Varghese N."/>
            <person name="Submissions S."/>
        </authorList>
    </citation>
    <scope>NUCLEOTIDE SEQUENCE [LARGE SCALE GENOMIC DNA]</scope>
    <source>
        <strain evidence="5">DSM 44498</strain>
    </source>
</reference>
<dbReference type="InterPro" id="IPR050109">
    <property type="entry name" value="HTH-type_TetR-like_transc_reg"/>
</dbReference>
<dbReference type="InterPro" id="IPR009057">
    <property type="entry name" value="Homeodomain-like_sf"/>
</dbReference>
<keyword evidence="1" id="KW-0805">Transcription regulation</keyword>
<dbReference type="GO" id="GO:0000976">
    <property type="term" value="F:transcription cis-regulatory region binding"/>
    <property type="evidence" value="ECO:0007669"/>
    <property type="project" value="TreeGrafter"/>
</dbReference>
<dbReference type="SUPFAM" id="SSF46689">
    <property type="entry name" value="Homeodomain-like"/>
    <property type="match status" value="1"/>
</dbReference>
<name>A0A1H4YWQ8_9NOCA</name>
<evidence type="ECO:0000256" key="1">
    <source>
        <dbReference type="ARBA" id="ARBA00023015"/>
    </source>
</evidence>
<dbReference type="EMBL" id="FNSV01000005">
    <property type="protein sequence ID" value="SED21604.1"/>
    <property type="molecule type" value="Genomic_DNA"/>
</dbReference>
<dbReference type="RefSeq" id="WP_072939675.1">
    <property type="nucleotide sequence ID" value="NZ_CP070609.1"/>
</dbReference>
<dbReference type="GO" id="GO:0003700">
    <property type="term" value="F:DNA-binding transcription factor activity"/>
    <property type="evidence" value="ECO:0007669"/>
    <property type="project" value="TreeGrafter"/>
</dbReference>
<keyword evidence="5" id="KW-1185">Reference proteome</keyword>
<gene>
    <name evidence="4" type="ORF">SAMN04490239_7321</name>
</gene>
<accession>A0A1H4YWQ8</accession>
<dbReference type="Gene3D" id="1.10.357.10">
    <property type="entry name" value="Tetracycline Repressor, domain 2"/>
    <property type="match status" value="1"/>
</dbReference>
<dbReference type="PANTHER" id="PTHR30055:SF234">
    <property type="entry name" value="HTH-TYPE TRANSCRIPTIONAL REGULATOR BETI"/>
    <property type="match status" value="1"/>
</dbReference>
<dbReference type="Pfam" id="PF00440">
    <property type="entry name" value="TetR_N"/>
    <property type="match status" value="1"/>
</dbReference>
<keyword evidence="2 4" id="KW-0238">DNA-binding</keyword>
<dbReference type="InterPro" id="IPR001647">
    <property type="entry name" value="HTH_TetR"/>
</dbReference>
<evidence type="ECO:0000256" key="2">
    <source>
        <dbReference type="ARBA" id="ARBA00023125"/>
    </source>
</evidence>
<dbReference type="Proteomes" id="UP000183561">
    <property type="component" value="Unassembled WGS sequence"/>
</dbReference>
<organism evidence="4 5">
    <name type="scientific">Rhodococcus koreensis</name>
    <dbReference type="NCBI Taxonomy" id="99653"/>
    <lineage>
        <taxon>Bacteria</taxon>
        <taxon>Bacillati</taxon>
        <taxon>Actinomycetota</taxon>
        <taxon>Actinomycetes</taxon>
        <taxon>Mycobacteriales</taxon>
        <taxon>Nocardiaceae</taxon>
        <taxon>Rhodococcus</taxon>
    </lineage>
</organism>
<dbReference type="PANTHER" id="PTHR30055">
    <property type="entry name" value="HTH-TYPE TRANSCRIPTIONAL REGULATOR RUTR"/>
    <property type="match status" value="1"/>
</dbReference>
<dbReference type="PRINTS" id="PR00455">
    <property type="entry name" value="HTHTETR"/>
</dbReference>
<dbReference type="PROSITE" id="PS50977">
    <property type="entry name" value="HTH_TETR_2"/>
    <property type="match status" value="1"/>
</dbReference>
<protein>
    <submittedName>
        <fullName evidence="4">DNA-binding transcriptional regulator, AcrR family</fullName>
    </submittedName>
</protein>
<evidence type="ECO:0000313" key="5">
    <source>
        <dbReference type="Proteomes" id="UP000183561"/>
    </source>
</evidence>
<sequence length="200" mass="22665">MARRKTAGVLSQDADVARSQILVAAQTMILRFGISKTTMEDIAKEAGVSRPTVYRYFQDRETLTTELIRWRSRQTLERGRKFLMECATFEDRLIEGLIYLVYDGINDPIVRILVSPEHVGGESWLETIPLATSLTTELWGPIFDDAKAGGEMRSDIDTDEACSWITLVQLMLAPRLDNSDPADPSHRQMMRQFVLPAFLP</sequence>